<dbReference type="CDD" id="cd09272">
    <property type="entry name" value="RNase_HI_RT_Ty1"/>
    <property type="match status" value="1"/>
</dbReference>
<name>A0A0B2RFA7_GLYSO</name>
<feature type="non-terminal residue" evidence="1">
    <location>
        <position position="224"/>
    </location>
</feature>
<dbReference type="AlphaFoldDB" id="A0A0B2RFA7"/>
<proteinExistence type="predicted"/>
<evidence type="ECO:0000313" key="1">
    <source>
        <dbReference type="EMBL" id="KHN31995.1"/>
    </source>
</evidence>
<protein>
    <submittedName>
        <fullName evidence="1">Copia protein</fullName>
    </submittedName>
</protein>
<reference evidence="1" key="1">
    <citation type="submission" date="2014-07" db="EMBL/GenBank/DDBJ databases">
        <title>Identification of a novel salt tolerance gene in wild soybean by whole-genome sequencing.</title>
        <authorList>
            <person name="Lam H.-M."/>
            <person name="Qi X."/>
            <person name="Li M.-W."/>
            <person name="Liu X."/>
            <person name="Xie M."/>
            <person name="Ni M."/>
            <person name="Xu X."/>
        </authorList>
    </citation>
    <scope>NUCLEOTIDE SEQUENCE [LARGE SCALE GENOMIC DNA]</scope>
    <source>
        <tissue evidence="1">Root</tissue>
    </source>
</reference>
<sequence>RLIGKLLYLNNTRPNITFATQQLSQFLSKPTMTHYNAAYRVVIYLKGSPGQGLFFPRKSEIQLLGFSNAYWAGCLDSRRSISGYCFFLGASLISWRAKKQQTVSRSSSEAEYRALSTTACELQWLLYLLHDLHITCTRAPALYCDNQSALHIAANPMFHERTKHLEIDCHFVRNKIQEGVLRLLPISSKEQLADFFTKVLPPPSFVPFISKLGMIDIYHAPACG</sequence>
<dbReference type="PANTHER" id="PTHR11439:SF498">
    <property type="entry name" value="DNAK FAMILY PROTEIN"/>
    <property type="match status" value="1"/>
</dbReference>
<dbReference type="EMBL" id="KN650360">
    <property type="protein sequence ID" value="KHN31995.1"/>
    <property type="molecule type" value="Genomic_DNA"/>
</dbReference>
<feature type="non-terminal residue" evidence="1">
    <location>
        <position position="1"/>
    </location>
</feature>
<gene>
    <name evidence="1" type="ORF">glysoja_046971</name>
</gene>
<dbReference type="SUPFAM" id="SSF56672">
    <property type="entry name" value="DNA/RNA polymerases"/>
    <property type="match status" value="1"/>
</dbReference>
<dbReference type="Proteomes" id="UP000053555">
    <property type="component" value="Unassembled WGS sequence"/>
</dbReference>
<dbReference type="InterPro" id="IPR043502">
    <property type="entry name" value="DNA/RNA_pol_sf"/>
</dbReference>
<organism evidence="1">
    <name type="scientific">Glycine soja</name>
    <name type="common">Wild soybean</name>
    <dbReference type="NCBI Taxonomy" id="3848"/>
    <lineage>
        <taxon>Eukaryota</taxon>
        <taxon>Viridiplantae</taxon>
        <taxon>Streptophyta</taxon>
        <taxon>Embryophyta</taxon>
        <taxon>Tracheophyta</taxon>
        <taxon>Spermatophyta</taxon>
        <taxon>Magnoliopsida</taxon>
        <taxon>eudicotyledons</taxon>
        <taxon>Gunneridae</taxon>
        <taxon>Pentapetalae</taxon>
        <taxon>rosids</taxon>
        <taxon>fabids</taxon>
        <taxon>Fabales</taxon>
        <taxon>Fabaceae</taxon>
        <taxon>Papilionoideae</taxon>
        <taxon>50 kb inversion clade</taxon>
        <taxon>NPAAA clade</taxon>
        <taxon>indigoferoid/millettioid clade</taxon>
        <taxon>Phaseoleae</taxon>
        <taxon>Glycine</taxon>
        <taxon>Glycine subgen. Soja</taxon>
    </lineage>
</organism>
<accession>A0A0B2RFA7</accession>
<dbReference type="PANTHER" id="PTHR11439">
    <property type="entry name" value="GAG-POL-RELATED RETROTRANSPOSON"/>
    <property type="match status" value="1"/>
</dbReference>